<dbReference type="InterPro" id="IPR017871">
    <property type="entry name" value="ABC_transporter-like_CS"/>
</dbReference>
<comment type="caution">
    <text evidence="5">The sequence shown here is derived from an EMBL/GenBank/DDBJ whole genome shotgun (WGS) entry which is preliminary data.</text>
</comment>
<dbReference type="PANTHER" id="PTHR42939">
    <property type="entry name" value="ABC TRANSPORTER ATP-BINDING PROTEIN ALBC-RELATED"/>
    <property type="match status" value="1"/>
</dbReference>
<dbReference type="EMBL" id="JAJSBI010000020">
    <property type="protein sequence ID" value="MCD9878350.1"/>
    <property type="molecule type" value="Genomic_DNA"/>
</dbReference>
<evidence type="ECO:0000313" key="5">
    <source>
        <dbReference type="EMBL" id="MCD9878350.1"/>
    </source>
</evidence>
<keyword evidence="1" id="KW-0813">Transport</keyword>
<dbReference type="SUPFAM" id="SSF52540">
    <property type="entry name" value="P-loop containing nucleoside triphosphate hydrolases"/>
    <property type="match status" value="1"/>
</dbReference>
<organism evidence="5 6">
    <name type="scientific">Streptomyces guryensis</name>
    <dbReference type="NCBI Taxonomy" id="2886947"/>
    <lineage>
        <taxon>Bacteria</taxon>
        <taxon>Bacillati</taxon>
        <taxon>Actinomycetota</taxon>
        <taxon>Actinomycetes</taxon>
        <taxon>Kitasatosporales</taxon>
        <taxon>Streptomycetaceae</taxon>
        <taxon>Streptomyces</taxon>
    </lineage>
</organism>
<dbReference type="InterPro" id="IPR003439">
    <property type="entry name" value="ABC_transporter-like_ATP-bd"/>
</dbReference>
<protein>
    <submittedName>
        <fullName evidence="5">ATP-binding cassette domain-containing protein</fullName>
    </submittedName>
</protein>
<dbReference type="GO" id="GO:0016887">
    <property type="term" value="F:ATP hydrolysis activity"/>
    <property type="evidence" value="ECO:0007669"/>
    <property type="project" value="InterPro"/>
</dbReference>
<evidence type="ECO:0000256" key="1">
    <source>
        <dbReference type="ARBA" id="ARBA00022448"/>
    </source>
</evidence>
<dbReference type="InterPro" id="IPR003593">
    <property type="entry name" value="AAA+_ATPase"/>
</dbReference>
<dbReference type="Gene3D" id="3.40.50.300">
    <property type="entry name" value="P-loop containing nucleotide triphosphate hydrolases"/>
    <property type="match status" value="1"/>
</dbReference>
<feature type="domain" description="ABC transporter" evidence="4">
    <location>
        <begin position="3"/>
        <end position="234"/>
    </location>
</feature>
<dbReference type="Proteomes" id="UP001108029">
    <property type="component" value="Unassembled WGS sequence"/>
</dbReference>
<dbReference type="SMART" id="SM00382">
    <property type="entry name" value="AAA"/>
    <property type="match status" value="1"/>
</dbReference>
<keyword evidence="2" id="KW-0547">Nucleotide-binding</keyword>
<dbReference type="InterPro" id="IPR027417">
    <property type="entry name" value="P-loop_NTPase"/>
</dbReference>
<accession>A0A9Q3VWQ0</accession>
<dbReference type="PANTHER" id="PTHR42939:SF1">
    <property type="entry name" value="ABC TRANSPORTER ATP-BINDING PROTEIN ALBC-RELATED"/>
    <property type="match status" value="1"/>
</dbReference>
<dbReference type="GO" id="GO:0005524">
    <property type="term" value="F:ATP binding"/>
    <property type="evidence" value="ECO:0007669"/>
    <property type="project" value="UniProtKB-KW"/>
</dbReference>
<evidence type="ECO:0000256" key="2">
    <source>
        <dbReference type="ARBA" id="ARBA00022741"/>
    </source>
</evidence>
<gene>
    <name evidence="5" type="ORF">LJ657_33000</name>
</gene>
<sequence length="247" mass="27086">MTIHVSRCSFGYRRRDLVLEDLTLDLPSGCVVLLGPNGAGKSTLLALLASARRPGSGRVTLDDLDTRRRGHLKQYRRQVGWLPQQVTPVPGLRVREQAAYAGWLKGLSRRDAWDGSLEAIKQVGLGELAERSAAQLSGGQLRRLGIAQTLVHSARVVLMDEPTAGLDPTQRRVFRALLDDLKDRADFVVSTHQTEDLAHSYDSVILLDQGRVLFEGATASFLDLAPGQVAQEHRAEAAYAGLVKEEM</sequence>
<dbReference type="AlphaFoldDB" id="A0A9Q3VWQ0"/>
<reference evidence="5" key="1">
    <citation type="submission" date="2021-12" db="EMBL/GenBank/DDBJ databases">
        <authorList>
            <person name="Lee J.-H."/>
            <person name="Kim S.-B."/>
        </authorList>
    </citation>
    <scope>NUCLEOTIDE SEQUENCE</scope>
    <source>
        <strain evidence="5">NR30</strain>
    </source>
</reference>
<dbReference type="InterPro" id="IPR051782">
    <property type="entry name" value="ABC_Transporter_VariousFunc"/>
</dbReference>
<name>A0A9Q3VWQ0_9ACTN</name>
<keyword evidence="3 5" id="KW-0067">ATP-binding</keyword>
<dbReference type="RefSeq" id="WP_232652566.1">
    <property type="nucleotide sequence ID" value="NZ_JAJSBI010000020.1"/>
</dbReference>
<dbReference type="Pfam" id="PF00005">
    <property type="entry name" value="ABC_tran"/>
    <property type="match status" value="1"/>
</dbReference>
<proteinExistence type="predicted"/>
<evidence type="ECO:0000259" key="4">
    <source>
        <dbReference type="PROSITE" id="PS50893"/>
    </source>
</evidence>
<dbReference type="PROSITE" id="PS50893">
    <property type="entry name" value="ABC_TRANSPORTER_2"/>
    <property type="match status" value="1"/>
</dbReference>
<keyword evidence="6" id="KW-1185">Reference proteome</keyword>
<evidence type="ECO:0000256" key="3">
    <source>
        <dbReference type="ARBA" id="ARBA00022840"/>
    </source>
</evidence>
<evidence type="ECO:0000313" key="6">
    <source>
        <dbReference type="Proteomes" id="UP001108029"/>
    </source>
</evidence>
<dbReference type="PROSITE" id="PS00211">
    <property type="entry name" value="ABC_TRANSPORTER_1"/>
    <property type="match status" value="1"/>
</dbReference>